<evidence type="ECO:0000313" key="3">
    <source>
        <dbReference type="EMBL" id="RFU63702.1"/>
    </source>
</evidence>
<evidence type="ECO:0000313" key="4">
    <source>
        <dbReference type="Proteomes" id="UP000262939"/>
    </source>
</evidence>
<dbReference type="SUPFAM" id="SSF48295">
    <property type="entry name" value="TrpR-like"/>
    <property type="match status" value="1"/>
</dbReference>
<organism evidence="3 4">
    <name type="scientific">Peribacillus glennii</name>
    <dbReference type="NCBI Taxonomy" id="2303991"/>
    <lineage>
        <taxon>Bacteria</taxon>
        <taxon>Bacillati</taxon>
        <taxon>Bacillota</taxon>
        <taxon>Bacilli</taxon>
        <taxon>Bacillales</taxon>
        <taxon>Bacillaceae</taxon>
        <taxon>Peribacillus</taxon>
    </lineage>
</organism>
<name>A0A372LCI7_9BACI</name>
<feature type="domain" description="Insertion element IS150 protein InsJ-like helix-turn-helix" evidence="2">
    <location>
        <begin position="8"/>
        <end position="57"/>
    </location>
</feature>
<dbReference type="Gene3D" id="1.10.10.10">
    <property type="entry name" value="Winged helix-like DNA-binding domain superfamily/Winged helix DNA-binding domain"/>
    <property type="match status" value="1"/>
</dbReference>
<keyword evidence="4" id="KW-1185">Reference proteome</keyword>
<sequence>MAEFSEQFKLLLVKEYQEGKLSYNQLAKKYGMKDSAPILRWVEIYEKFGEKGLRRKKNRVTYSVQFKVEVFSFMKRTGCSETETALHFGLTDPPRIALWKKAFHERGVEVLK</sequence>
<evidence type="ECO:0000259" key="2">
    <source>
        <dbReference type="Pfam" id="PF13518"/>
    </source>
</evidence>
<dbReference type="AlphaFoldDB" id="A0A372LCI7"/>
<dbReference type="InterPro" id="IPR010921">
    <property type="entry name" value="Trp_repressor/repl_initiator"/>
</dbReference>
<comment type="caution">
    <text evidence="3">The sequence shown here is derived from an EMBL/GenBank/DDBJ whole genome shotgun (WGS) entry which is preliminary data.</text>
</comment>
<dbReference type="OrthoDB" id="5690222at2"/>
<accession>A0A372LCI7</accession>
<dbReference type="GO" id="GO:0043565">
    <property type="term" value="F:sequence-specific DNA binding"/>
    <property type="evidence" value="ECO:0007669"/>
    <property type="project" value="InterPro"/>
</dbReference>
<reference evidence="3 4" key="1">
    <citation type="submission" date="2018-08" db="EMBL/GenBank/DDBJ databases">
        <title>Bacillus chawlae sp. nov., Bacillus glennii sp. nov., and Bacillus saganii sp. nov. Isolated from the Vehicle Assembly Building at Kennedy Space Center where the Viking Spacecraft were Assembled.</title>
        <authorList>
            <person name="Seuylemezian A."/>
            <person name="Vaishampayan P."/>
        </authorList>
    </citation>
    <scope>NUCLEOTIDE SEQUENCE [LARGE SCALE GENOMIC DNA]</scope>
    <source>
        <strain evidence="3 4">V44-8</strain>
    </source>
</reference>
<dbReference type="EMBL" id="QVTD01000005">
    <property type="protein sequence ID" value="RFU63702.1"/>
    <property type="molecule type" value="Genomic_DNA"/>
</dbReference>
<dbReference type="InterPro" id="IPR009057">
    <property type="entry name" value="Homeodomain-like_sf"/>
</dbReference>
<dbReference type="InterPro" id="IPR055247">
    <property type="entry name" value="InsJ-like_HTH"/>
</dbReference>
<dbReference type="Pfam" id="PF13518">
    <property type="entry name" value="HTH_28"/>
    <property type="match status" value="1"/>
</dbReference>
<gene>
    <name evidence="3" type="ORF">D0466_09495</name>
</gene>
<dbReference type="InterPro" id="IPR052057">
    <property type="entry name" value="IS150/IS1296_orfA-like"/>
</dbReference>
<dbReference type="RefSeq" id="WP_117322341.1">
    <property type="nucleotide sequence ID" value="NZ_QVTD01000005.1"/>
</dbReference>
<proteinExistence type="inferred from homology"/>
<dbReference type="PANTHER" id="PTHR33795:SF1">
    <property type="entry name" value="INSERTION ELEMENT IS150 PROTEIN INSJ"/>
    <property type="match status" value="1"/>
</dbReference>
<dbReference type="SUPFAM" id="SSF46689">
    <property type="entry name" value="Homeodomain-like"/>
    <property type="match status" value="1"/>
</dbReference>
<dbReference type="Proteomes" id="UP000262939">
    <property type="component" value="Unassembled WGS sequence"/>
</dbReference>
<dbReference type="InterPro" id="IPR036388">
    <property type="entry name" value="WH-like_DNA-bd_sf"/>
</dbReference>
<dbReference type="PANTHER" id="PTHR33795">
    <property type="entry name" value="INSERTION ELEMENT IS150 PROTEIN INSJ"/>
    <property type="match status" value="1"/>
</dbReference>
<protein>
    <submittedName>
        <fullName evidence="3">Transposase</fullName>
    </submittedName>
</protein>
<comment type="similarity">
    <text evidence="1">Belongs to the IS150/IS1296 orfA family.</text>
</comment>
<evidence type="ECO:0000256" key="1">
    <source>
        <dbReference type="ARBA" id="ARBA00038232"/>
    </source>
</evidence>